<gene>
    <name evidence="1" type="ORF">I551_2677</name>
</gene>
<dbReference type="EMBL" id="JAOL01000097">
    <property type="protein sequence ID" value="EUA90935.1"/>
    <property type="molecule type" value="Genomic_DNA"/>
</dbReference>
<protein>
    <recommendedName>
        <fullName evidence="3">ABC transporter ATP-binding protein</fullName>
    </recommendedName>
</protein>
<organism evidence="1 2">
    <name type="scientific">Mycobacterium ulcerans str. Harvey</name>
    <dbReference type="NCBI Taxonomy" id="1299332"/>
    <lineage>
        <taxon>Bacteria</taxon>
        <taxon>Bacillati</taxon>
        <taxon>Actinomycetota</taxon>
        <taxon>Actinomycetes</taxon>
        <taxon>Mycobacteriales</taxon>
        <taxon>Mycobacteriaceae</taxon>
        <taxon>Mycobacterium</taxon>
        <taxon>Mycobacterium ulcerans group</taxon>
    </lineage>
</organism>
<accession>A0ABP3AI86</accession>
<evidence type="ECO:0008006" key="3">
    <source>
        <dbReference type="Google" id="ProtNLM"/>
    </source>
</evidence>
<evidence type="ECO:0000313" key="2">
    <source>
        <dbReference type="Proteomes" id="UP000020681"/>
    </source>
</evidence>
<sequence>MNEAEHCGDLLLMRAGRLVAQTTPTQLRKDTGCMSLEEAFLSMIRRHTTTHQAE</sequence>
<keyword evidence="2" id="KW-1185">Reference proteome</keyword>
<reference evidence="1 2" key="1">
    <citation type="submission" date="2014-01" db="EMBL/GenBank/DDBJ databases">
        <authorList>
            <person name="Dobos K."/>
            <person name="Lenaerts A."/>
            <person name="Ordway D."/>
            <person name="DeGroote M.A."/>
            <person name="Parker T."/>
            <person name="Sizemore C."/>
            <person name="Tallon L.J."/>
            <person name="Sadzewicz L.K."/>
            <person name="Sengamalay N."/>
            <person name="Fraser C.M."/>
            <person name="Hine E."/>
            <person name="Shefchek K.A."/>
            <person name="Das S.P."/>
            <person name="Tettelin H."/>
        </authorList>
    </citation>
    <scope>NUCLEOTIDE SEQUENCE [LARGE SCALE GENOMIC DNA]</scope>
    <source>
        <strain evidence="1 2">Harvey</strain>
    </source>
</reference>
<evidence type="ECO:0000313" key="1">
    <source>
        <dbReference type="EMBL" id="EUA90935.1"/>
    </source>
</evidence>
<dbReference type="Proteomes" id="UP000020681">
    <property type="component" value="Unassembled WGS sequence"/>
</dbReference>
<proteinExistence type="predicted"/>
<comment type="caution">
    <text evidence="1">The sequence shown here is derived from an EMBL/GenBank/DDBJ whole genome shotgun (WGS) entry which is preliminary data.</text>
</comment>
<name>A0ABP3AI86_MYCUL</name>